<name>A0A1B1KFB5_RHOOP</name>
<accession>A0A1B1KFB5</accession>
<evidence type="ECO:0000313" key="2">
    <source>
        <dbReference type="EMBL" id="ANS31278.1"/>
    </source>
</evidence>
<evidence type="ECO:0000313" key="3">
    <source>
        <dbReference type="Proteomes" id="UP000186108"/>
    </source>
</evidence>
<gene>
    <name evidence="2" type="ORF">R1CP_33275</name>
</gene>
<sequence length="228" mass="25514">MLSWRDSWRRRGRPVRSRPDDRPRHPPVYVRVNSFGTGRSVSPFLVSALSESTVFAVHPPDRMTTRSAEIFGEAGLLPDRQRTGGVALRRRRAAPPGRGSDVLAQCPGRTARTFPCDPFDSWRRRDSPAPPAHFPAVRADLRDLHNKGPKRTSQICRAEADRAVSDTRPSRVPCAGEGLAEPVWSWRTRHATVVPTKDQGRRPWDQGASRMGDQGVCFGDRRARTVHA</sequence>
<dbReference type="Proteomes" id="UP000186108">
    <property type="component" value="Chromosome"/>
</dbReference>
<proteinExistence type="predicted"/>
<organism evidence="2 3">
    <name type="scientific">Rhodococcus opacus</name>
    <name type="common">Nocardia opaca</name>
    <dbReference type="NCBI Taxonomy" id="37919"/>
    <lineage>
        <taxon>Bacteria</taxon>
        <taxon>Bacillati</taxon>
        <taxon>Actinomycetota</taxon>
        <taxon>Actinomycetes</taxon>
        <taxon>Mycobacteriales</taxon>
        <taxon>Nocardiaceae</taxon>
        <taxon>Rhodococcus</taxon>
    </lineage>
</organism>
<reference evidence="2 3" key="1">
    <citation type="submission" date="2014-07" db="EMBL/GenBank/DDBJ databases">
        <authorList>
            <person name="Zhang J.E."/>
            <person name="Yang H."/>
            <person name="Guo J."/>
            <person name="Deng Z."/>
            <person name="Luo H."/>
            <person name="Luo M."/>
            <person name="Zhao B."/>
        </authorList>
    </citation>
    <scope>NUCLEOTIDE SEQUENCE [LARGE SCALE GENOMIC DNA]</scope>
    <source>
        <strain evidence="2 3">1CP</strain>
    </source>
</reference>
<feature type="region of interest" description="Disordered" evidence="1">
    <location>
        <begin position="1"/>
        <end position="26"/>
    </location>
</feature>
<evidence type="ECO:0000256" key="1">
    <source>
        <dbReference type="SAM" id="MobiDB-lite"/>
    </source>
</evidence>
<protein>
    <submittedName>
        <fullName evidence="2">Uncharacterized protein</fullName>
    </submittedName>
</protein>
<dbReference type="EMBL" id="CP009111">
    <property type="protein sequence ID" value="ANS31278.1"/>
    <property type="molecule type" value="Genomic_DNA"/>
</dbReference>
<dbReference type="AlphaFoldDB" id="A0A1B1KFB5"/>